<sequence length="364" mass="39175">MPQAVTIKQIPGKPGQVYYPLQLTEVPEVEPNATEVVVQLSAAALNHRDLFIRQHLYPGTTFEVPLFSDGCGEVIRAGSSAEAQRWLHKCIVVNPGLGWESAPEGPESPTGYKILGGTKATPLGTLQQFLCIDHREIEEAPQHLSAIQSAALPLTGLTAWRAVFTKSENAKPGRNILVTGIGGGVALMALLFATAAGCNVFVTSGSEEKLSKAKHLGAKGGVIYKNEDWNKMLLDQLPGERKWIDAIIDGAGGDIVEKGAKFLKSGGIIVSYGMTLGPKVSFPMQAVLKNIEIRGSTMGSRSEFRDMISFIKAKQIVPVISRTVKGLNIEQIEGLFDEMKTGAQFGKLVVDINPEAFPEKGSRL</sequence>
<dbReference type="InterPro" id="IPR052711">
    <property type="entry name" value="Zinc_ADH-like"/>
</dbReference>
<protein>
    <submittedName>
        <fullName evidence="3">Alcohol dehydrogenase</fullName>
    </submittedName>
</protein>
<dbReference type="RefSeq" id="XP_018188940.1">
    <property type="nucleotide sequence ID" value="XM_018334984.1"/>
</dbReference>
<evidence type="ECO:0000259" key="2">
    <source>
        <dbReference type="SMART" id="SM00829"/>
    </source>
</evidence>
<dbReference type="EMBL" id="KV407457">
    <property type="protein sequence ID" value="KZF23385.1"/>
    <property type="molecule type" value="Genomic_DNA"/>
</dbReference>
<dbReference type="CDD" id="cd05188">
    <property type="entry name" value="MDR"/>
    <property type="match status" value="1"/>
</dbReference>
<reference evidence="3 4" key="1">
    <citation type="journal article" date="2016" name="Fungal Biol.">
        <title>The genome of Xylona heveae provides a window into fungal endophytism.</title>
        <authorList>
            <person name="Gazis R."/>
            <person name="Kuo A."/>
            <person name="Riley R."/>
            <person name="LaButti K."/>
            <person name="Lipzen A."/>
            <person name="Lin J."/>
            <person name="Amirebrahimi M."/>
            <person name="Hesse C.N."/>
            <person name="Spatafora J.W."/>
            <person name="Henrissat B."/>
            <person name="Hainaut M."/>
            <person name="Grigoriev I.V."/>
            <person name="Hibbett D.S."/>
        </authorList>
    </citation>
    <scope>NUCLEOTIDE SEQUENCE [LARGE SCALE GENOMIC DNA]</scope>
    <source>
        <strain evidence="3 4">TC161</strain>
    </source>
</reference>
<name>A0A165HED8_XYLHT</name>
<keyword evidence="4" id="KW-1185">Reference proteome</keyword>
<dbReference type="Gene3D" id="3.90.180.10">
    <property type="entry name" value="Medium-chain alcohol dehydrogenases, catalytic domain"/>
    <property type="match status" value="1"/>
</dbReference>
<dbReference type="InterPro" id="IPR036291">
    <property type="entry name" value="NAD(P)-bd_dom_sf"/>
</dbReference>
<keyword evidence="1" id="KW-0472">Membrane</keyword>
<dbReference type="Pfam" id="PF08240">
    <property type="entry name" value="ADH_N"/>
    <property type="match status" value="1"/>
</dbReference>
<keyword evidence="1" id="KW-1133">Transmembrane helix</keyword>
<dbReference type="InParanoid" id="A0A165HED8"/>
<dbReference type="InterPro" id="IPR013149">
    <property type="entry name" value="ADH-like_C"/>
</dbReference>
<keyword evidence="1" id="KW-0812">Transmembrane</keyword>
<proteinExistence type="predicted"/>
<dbReference type="InterPro" id="IPR013154">
    <property type="entry name" value="ADH-like_N"/>
</dbReference>
<dbReference type="AlphaFoldDB" id="A0A165HED8"/>
<dbReference type="OrthoDB" id="449487at2759"/>
<dbReference type="Pfam" id="PF00107">
    <property type="entry name" value="ADH_zinc_N"/>
    <property type="match status" value="1"/>
</dbReference>
<dbReference type="InterPro" id="IPR020843">
    <property type="entry name" value="ER"/>
</dbReference>
<dbReference type="SUPFAM" id="SSF50129">
    <property type="entry name" value="GroES-like"/>
    <property type="match status" value="1"/>
</dbReference>
<dbReference type="FunFam" id="3.40.50.720:FF:000481">
    <property type="entry name" value="Alcohol dehydrogenase, variant"/>
    <property type="match status" value="1"/>
</dbReference>
<accession>A0A165HED8</accession>
<dbReference type="OMA" id="LNHHDLW"/>
<dbReference type="Gene3D" id="3.40.50.720">
    <property type="entry name" value="NAD(P)-binding Rossmann-like Domain"/>
    <property type="match status" value="1"/>
</dbReference>
<evidence type="ECO:0000313" key="3">
    <source>
        <dbReference type="EMBL" id="KZF23385.1"/>
    </source>
</evidence>
<feature type="domain" description="Enoyl reductase (ER)" evidence="2">
    <location>
        <begin position="12"/>
        <end position="350"/>
    </location>
</feature>
<dbReference type="SUPFAM" id="SSF51735">
    <property type="entry name" value="NAD(P)-binding Rossmann-fold domains"/>
    <property type="match status" value="1"/>
</dbReference>
<dbReference type="PANTHER" id="PTHR45033">
    <property type="match status" value="1"/>
</dbReference>
<dbReference type="InterPro" id="IPR011032">
    <property type="entry name" value="GroES-like_sf"/>
</dbReference>
<organism evidence="3 4">
    <name type="scientific">Xylona heveae (strain CBS 132557 / TC161)</name>
    <dbReference type="NCBI Taxonomy" id="1328760"/>
    <lineage>
        <taxon>Eukaryota</taxon>
        <taxon>Fungi</taxon>
        <taxon>Dikarya</taxon>
        <taxon>Ascomycota</taxon>
        <taxon>Pezizomycotina</taxon>
        <taxon>Xylonomycetes</taxon>
        <taxon>Xylonales</taxon>
        <taxon>Xylonaceae</taxon>
        <taxon>Xylona</taxon>
    </lineage>
</organism>
<dbReference type="PANTHER" id="PTHR45033:SF3">
    <property type="entry name" value="DEHYDROGENASE, PUTATIVE (AFU_ORTHOLOGUE AFUA_2G13270)-RELATED"/>
    <property type="match status" value="1"/>
</dbReference>
<dbReference type="SMART" id="SM00829">
    <property type="entry name" value="PKS_ER"/>
    <property type="match status" value="1"/>
</dbReference>
<gene>
    <name evidence="3" type="ORF">L228DRAFT_267392</name>
</gene>
<evidence type="ECO:0000256" key="1">
    <source>
        <dbReference type="SAM" id="Phobius"/>
    </source>
</evidence>
<feature type="transmembrane region" description="Helical" evidence="1">
    <location>
        <begin position="176"/>
        <end position="202"/>
    </location>
</feature>
<dbReference type="GO" id="GO:0016491">
    <property type="term" value="F:oxidoreductase activity"/>
    <property type="evidence" value="ECO:0007669"/>
    <property type="project" value="InterPro"/>
</dbReference>
<evidence type="ECO:0000313" key="4">
    <source>
        <dbReference type="Proteomes" id="UP000076632"/>
    </source>
</evidence>
<dbReference type="GeneID" id="28900121"/>
<dbReference type="Proteomes" id="UP000076632">
    <property type="component" value="Unassembled WGS sequence"/>
</dbReference>
<dbReference type="STRING" id="1328760.A0A165HED8"/>